<dbReference type="EMBL" id="RBWV01000014">
    <property type="protein sequence ID" value="RKS71269.1"/>
    <property type="molecule type" value="Genomic_DNA"/>
</dbReference>
<dbReference type="InterPro" id="IPR050501">
    <property type="entry name" value="ICDH/IPMDH"/>
</dbReference>
<reference evidence="14 15" key="1">
    <citation type="submission" date="2018-10" db="EMBL/GenBank/DDBJ databases">
        <title>Genomic Encyclopedia of Archaeal and Bacterial Type Strains, Phase II (KMG-II): from individual species to whole genera.</title>
        <authorList>
            <person name="Goeker M."/>
        </authorList>
    </citation>
    <scope>NUCLEOTIDE SEQUENCE [LARGE SCALE GENOMIC DNA]</scope>
    <source>
        <strain evidence="14 15">RP-AC37</strain>
    </source>
</reference>
<dbReference type="PANTHER" id="PTHR43275:SF1">
    <property type="entry name" value="D-MALATE DEHYDROGENASE [DECARBOXYLATING]"/>
    <property type="match status" value="1"/>
</dbReference>
<dbReference type="GO" id="GO:0051287">
    <property type="term" value="F:NAD binding"/>
    <property type="evidence" value="ECO:0007669"/>
    <property type="project" value="InterPro"/>
</dbReference>
<evidence type="ECO:0000313" key="14">
    <source>
        <dbReference type="EMBL" id="RKS71269.1"/>
    </source>
</evidence>
<comment type="similarity">
    <text evidence="12">Belongs to the isocitrate and isopropylmalate dehydrogenases family. LeuB type 2 subfamily.</text>
</comment>
<feature type="binding site" evidence="12">
    <location>
        <position position="244"/>
    </location>
    <ligand>
        <name>Mg(2+)</name>
        <dbReference type="ChEBI" id="CHEBI:18420"/>
    </ligand>
</feature>
<comment type="cofactor">
    <cofactor evidence="2">
        <name>Mn(2+)</name>
        <dbReference type="ChEBI" id="CHEBI:29035"/>
    </cofactor>
</comment>
<keyword evidence="10 12" id="KW-0464">Manganese</keyword>
<dbReference type="GO" id="GO:0009098">
    <property type="term" value="P:L-leucine biosynthetic process"/>
    <property type="evidence" value="ECO:0007669"/>
    <property type="project" value="UniProtKB-UniRule"/>
</dbReference>
<keyword evidence="6 12" id="KW-0479">Metal-binding</keyword>
<evidence type="ECO:0000256" key="8">
    <source>
        <dbReference type="ARBA" id="ARBA00023002"/>
    </source>
</evidence>
<evidence type="ECO:0000256" key="6">
    <source>
        <dbReference type="ARBA" id="ARBA00022723"/>
    </source>
</evidence>
<dbReference type="OrthoDB" id="5289857at2"/>
<evidence type="ECO:0000256" key="11">
    <source>
        <dbReference type="ARBA" id="ARBA00023304"/>
    </source>
</evidence>
<comment type="catalytic activity">
    <reaction evidence="1 12">
        <text>(2R,3S)-3-isopropylmalate + NAD(+) = 4-methyl-2-oxopentanoate + CO2 + NADH</text>
        <dbReference type="Rhea" id="RHEA:32271"/>
        <dbReference type="ChEBI" id="CHEBI:16526"/>
        <dbReference type="ChEBI" id="CHEBI:17865"/>
        <dbReference type="ChEBI" id="CHEBI:35121"/>
        <dbReference type="ChEBI" id="CHEBI:57540"/>
        <dbReference type="ChEBI" id="CHEBI:57945"/>
        <dbReference type="EC" id="1.1.1.85"/>
    </reaction>
</comment>
<sequence>MTQTYRIASIPGDGIGPEVVAEARTVLDAVLASEGARADYADYDLGARRWHATGETLPDSVLEELRGVDAILLGAVGDPSVPSGVLERGLLLRLRFELDHYVNLRPSKLFAGATTPLAGSPQIDFVVVREGTEGPYVGNGGAIRVGTPHEVANEVSVNTAYGVERVVRDAFARAQRRERKHLTLVHKNNVLVHAGHLWARTVAAVAPEFPDVTTDYLHVDAATIFLVTKPERFDVIVTDNLFGDILTDLAAAVTGGIGLAASGNVNPDRTTPSMFEPVHGSAPDIAGTGVADPTAAILSTALLLDHLGLSAAAARVEAAVEADLAARGPAPRSTREVGEAVLARLQG</sequence>
<protein>
    <recommendedName>
        <fullName evidence="12">3-isopropylmalate dehydrogenase</fullName>
        <ecNumber evidence="12">1.1.1.85</ecNumber>
    </recommendedName>
    <alternativeName>
        <fullName evidence="12">3-IPM-DH</fullName>
    </alternativeName>
    <alternativeName>
        <fullName evidence="12">Beta-IPM dehydrogenase</fullName>
        <shortName evidence="12">IMDH</shortName>
    </alternativeName>
</protein>
<feature type="site" description="Important for catalysis" evidence="12">
    <location>
        <position position="136"/>
    </location>
</feature>
<feature type="domain" description="Isopropylmalate dehydrogenase-like" evidence="13">
    <location>
        <begin position="6"/>
        <end position="341"/>
    </location>
</feature>
<evidence type="ECO:0000256" key="10">
    <source>
        <dbReference type="ARBA" id="ARBA00023211"/>
    </source>
</evidence>
<keyword evidence="7 12" id="KW-0460">Magnesium</keyword>
<comment type="caution">
    <text evidence="14">The sequence shown here is derived from an EMBL/GenBank/DDBJ whole genome shotgun (WGS) entry which is preliminary data.</text>
</comment>
<feature type="site" description="Important for catalysis" evidence="12">
    <location>
        <position position="187"/>
    </location>
</feature>
<feature type="binding site" evidence="12">
    <location>
        <position position="105"/>
    </location>
    <ligand>
        <name>substrate</name>
    </ligand>
</feature>
<keyword evidence="11 12" id="KW-0100">Branched-chain amino acid biosynthesis</keyword>
<dbReference type="InterPro" id="IPR023698">
    <property type="entry name" value="LeuB_actb"/>
</dbReference>
<evidence type="ECO:0000256" key="3">
    <source>
        <dbReference type="ARBA" id="ARBA00022430"/>
    </source>
</evidence>
<dbReference type="PROSITE" id="PS00470">
    <property type="entry name" value="IDH_IMDH"/>
    <property type="match status" value="1"/>
</dbReference>
<dbReference type="HAMAP" id="MF_01035">
    <property type="entry name" value="LeuB_type2"/>
    <property type="match status" value="1"/>
</dbReference>
<dbReference type="SUPFAM" id="SSF53659">
    <property type="entry name" value="Isocitrate/Isopropylmalate dehydrogenase-like"/>
    <property type="match status" value="1"/>
</dbReference>
<evidence type="ECO:0000256" key="5">
    <source>
        <dbReference type="ARBA" id="ARBA00022605"/>
    </source>
</evidence>
<organism evidence="14 15">
    <name type="scientific">Motilibacter peucedani</name>
    <dbReference type="NCBI Taxonomy" id="598650"/>
    <lineage>
        <taxon>Bacteria</taxon>
        <taxon>Bacillati</taxon>
        <taxon>Actinomycetota</taxon>
        <taxon>Actinomycetes</taxon>
        <taxon>Motilibacterales</taxon>
        <taxon>Motilibacteraceae</taxon>
        <taxon>Motilibacter</taxon>
    </lineage>
</organism>
<dbReference type="SMART" id="SM01329">
    <property type="entry name" value="Iso_dh"/>
    <property type="match status" value="1"/>
</dbReference>
<keyword evidence="9 12" id="KW-0520">NAD</keyword>
<keyword evidence="5 12" id="KW-0028">Amino-acid biosynthesis</keyword>
<dbReference type="InterPro" id="IPR019818">
    <property type="entry name" value="IsoCit/isopropylmalate_DH_CS"/>
</dbReference>
<keyword evidence="15" id="KW-1185">Reference proteome</keyword>
<dbReference type="InParanoid" id="A0A420XLI4"/>
<feature type="binding site" evidence="12">
    <location>
        <position position="220"/>
    </location>
    <ligand>
        <name>Mg(2+)</name>
        <dbReference type="ChEBI" id="CHEBI:18420"/>
    </ligand>
</feature>
<dbReference type="EC" id="1.1.1.85" evidence="12"/>
<keyword evidence="4 12" id="KW-0963">Cytoplasm</keyword>
<dbReference type="UniPathway" id="UPA00048">
    <property type="reaction ID" value="UER00072"/>
</dbReference>
<evidence type="ECO:0000256" key="7">
    <source>
        <dbReference type="ARBA" id="ARBA00022842"/>
    </source>
</evidence>
<evidence type="ECO:0000259" key="13">
    <source>
        <dbReference type="SMART" id="SM01329"/>
    </source>
</evidence>
<feature type="binding site" evidence="12">
    <location>
        <position position="129"/>
    </location>
    <ligand>
        <name>substrate</name>
    </ligand>
</feature>
<keyword evidence="3 12" id="KW-0432">Leucine biosynthesis</keyword>
<proteinExistence type="inferred from homology"/>
<feature type="binding site" evidence="12">
    <location>
        <position position="95"/>
    </location>
    <ligand>
        <name>substrate</name>
    </ligand>
</feature>
<evidence type="ECO:0000256" key="12">
    <source>
        <dbReference type="HAMAP-Rule" id="MF_01035"/>
    </source>
</evidence>
<dbReference type="PANTHER" id="PTHR43275">
    <property type="entry name" value="D-MALATE DEHYDROGENASE [DECARBOXYLATING]"/>
    <property type="match status" value="1"/>
</dbReference>
<dbReference type="Pfam" id="PF00180">
    <property type="entry name" value="Iso_dh"/>
    <property type="match status" value="1"/>
</dbReference>
<gene>
    <name evidence="12" type="primary">leuB</name>
    <name evidence="14" type="ORF">CLV35_3065</name>
</gene>
<evidence type="ECO:0000256" key="4">
    <source>
        <dbReference type="ARBA" id="ARBA00022490"/>
    </source>
</evidence>
<dbReference type="GO" id="GO:0003862">
    <property type="term" value="F:3-isopropylmalate dehydrogenase activity"/>
    <property type="evidence" value="ECO:0007669"/>
    <property type="project" value="UniProtKB-UniRule"/>
</dbReference>
<feature type="binding site" evidence="12">
    <location>
        <begin position="280"/>
        <end position="292"/>
    </location>
    <ligand>
        <name>NAD(+)</name>
        <dbReference type="ChEBI" id="CHEBI:57540"/>
    </ligand>
</feature>
<dbReference type="NCBIfam" id="NF002898">
    <property type="entry name" value="PRK03437.1"/>
    <property type="match status" value="1"/>
</dbReference>
<dbReference type="GO" id="GO:0005737">
    <property type="term" value="C:cytoplasm"/>
    <property type="evidence" value="ECO:0007669"/>
    <property type="project" value="UniProtKB-SubCell"/>
</dbReference>
<dbReference type="FunCoup" id="A0A420XLI4">
    <property type="interactions" value="368"/>
</dbReference>
<comment type="cofactor">
    <cofactor evidence="12">
        <name>Mg(2+)</name>
        <dbReference type="ChEBI" id="CHEBI:18420"/>
    </cofactor>
    <cofactor evidence="12">
        <name>Mn(2+)</name>
        <dbReference type="ChEBI" id="CHEBI:29035"/>
    </cofactor>
    <text evidence="12">Binds 1 Mg(2+) or Mn(2+) ion per subunit.</text>
</comment>
<dbReference type="AlphaFoldDB" id="A0A420XLI4"/>
<name>A0A420XLI4_9ACTN</name>
<comment type="subunit">
    <text evidence="12">Homodimer.</text>
</comment>
<evidence type="ECO:0000313" key="15">
    <source>
        <dbReference type="Proteomes" id="UP000281955"/>
    </source>
</evidence>
<feature type="binding site" evidence="12">
    <location>
        <position position="248"/>
    </location>
    <ligand>
        <name>Mg(2+)</name>
        <dbReference type="ChEBI" id="CHEBI:18420"/>
    </ligand>
</feature>
<comment type="function">
    <text evidence="12">Catalyzes the oxidation of 3-carboxy-2-hydroxy-4-methylpentanoate (3-isopropylmalate) to 3-carboxy-4-methyl-2-oxopentanoate. The product decarboxylates to 4-methyl-2 oxopentanoate.</text>
</comment>
<dbReference type="GO" id="GO:0000287">
    <property type="term" value="F:magnesium ion binding"/>
    <property type="evidence" value="ECO:0007669"/>
    <property type="project" value="InterPro"/>
</dbReference>
<accession>A0A420XLI4</accession>
<comment type="pathway">
    <text evidence="12">Amino-acid biosynthesis; L-leucine biosynthesis; L-leucine from 3-methyl-2-oxobutanoate: step 3/4.</text>
</comment>
<dbReference type="Gene3D" id="3.40.718.10">
    <property type="entry name" value="Isopropylmalate Dehydrogenase"/>
    <property type="match status" value="1"/>
</dbReference>
<feature type="binding site" evidence="12">
    <location>
        <position position="220"/>
    </location>
    <ligand>
        <name>substrate</name>
    </ligand>
</feature>
<dbReference type="RefSeq" id="WP_121194363.1">
    <property type="nucleotide sequence ID" value="NZ_RBWV01000014.1"/>
</dbReference>
<dbReference type="Proteomes" id="UP000281955">
    <property type="component" value="Unassembled WGS sequence"/>
</dbReference>
<evidence type="ECO:0000256" key="2">
    <source>
        <dbReference type="ARBA" id="ARBA00001936"/>
    </source>
</evidence>
<keyword evidence="8 12" id="KW-0560">Oxidoreductase</keyword>
<evidence type="ECO:0000256" key="9">
    <source>
        <dbReference type="ARBA" id="ARBA00023027"/>
    </source>
</evidence>
<evidence type="ECO:0000256" key="1">
    <source>
        <dbReference type="ARBA" id="ARBA00000624"/>
    </source>
</evidence>
<dbReference type="InterPro" id="IPR024084">
    <property type="entry name" value="IsoPropMal-DH-like_dom"/>
</dbReference>
<comment type="subcellular location">
    <subcellularLocation>
        <location evidence="12">Cytoplasm</location>
    </subcellularLocation>
</comment>